<sequence>MDVNHVERETMTELPSYLAAAWGKQERPSRGPKPALSLDRIVAAGVALADAEGLAAVSMSRVAAEVGAKPMSLYRYVDSKDDLLVLMIDHAGGPAPEIDAPDWRAGLTEWSWAYLDQLRAHPWIMRVPIHRPPSTPKQLRWLESGLRVLKEFTSDHKMGTMLLLSGYVRSYAMLTADIQEANADPDEMMVDYGNMLRALVDAAEFPELAKVIAAGAFDHNPDEEPDADFVFGLERILDGVARIAG</sequence>
<dbReference type="GO" id="GO:0045892">
    <property type="term" value="P:negative regulation of DNA-templated transcription"/>
    <property type="evidence" value="ECO:0007669"/>
    <property type="project" value="InterPro"/>
</dbReference>
<keyword evidence="2 4" id="KW-0238">DNA-binding</keyword>
<evidence type="ECO:0000256" key="4">
    <source>
        <dbReference type="PROSITE-ProRule" id="PRU00335"/>
    </source>
</evidence>
<reference evidence="6" key="1">
    <citation type="journal article" date="2014" name="Int. J. Syst. Evol. Microbiol.">
        <title>Complete genome sequence of Corynebacterium casei LMG S-19264T (=DSM 44701T), isolated from a smear-ripened cheese.</title>
        <authorList>
            <consortium name="US DOE Joint Genome Institute (JGI-PGF)"/>
            <person name="Walter F."/>
            <person name="Albersmeier A."/>
            <person name="Kalinowski J."/>
            <person name="Ruckert C."/>
        </authorList>
    </citation>
    <scope>NUCLEOTIDE SEQUENCE</scope>
    <source>
        <strain evidence="6">JCM 3276</strain>
    </source>
</reference>
<reference evidence="6" key="2">
    <citation type="submission" date="2020-09" db="EMBL/GenBank/DDBJ databases">
        <authorList>
            <person name="Sun Q."/>
            <person name="Ohkuma M."/>
        </authorList>
    </citation>
    <scope>NUCLEOTIDE SEQUENCE</scope>
    <source>
        <strain evidence="6">JCM 3276</strain>
    </source>
</reference>
<keyword evidence="1" id="KW-0805">Transcription regulation</keyword>
<evidence type="ECO:0000259" key="5">
    <source>
        <dbReference type="PROSITE" id="PS50977"/>
    </source>
</evidence>
<dbReference type="Gene3D" id="1.10.357.10">
    <property type="entry name" value="Tetracycline Repressor, domain 2"/>
    <property type="match status" value="1"/>
</dbReference>
<dbReference type="InterPro" id="IPR036271">
    <property type="entry name" value="Tet_transcr_reg_TetR-rel_C_sf"/>
</dbReference>
<organism evidence="6 7">
    <name type="scientific">Actinokineospora fastidiosa</name>
    <dbReference type="NCBI Taxonomy" id="1816"/>
    <lineage>
        <taxon>Bacteria</taxon>
        <taxon>Bacillati</taxon>
        <taxon>Actinomycetota</taxon>
        <taxon>Actinomycetes</taxon>
        <taxon>Pseudonocardiales</taxon>
        <taxon>Pseudonocardiaceae</taxon>
        <taxon>Actinokineospora</taxon>
    </lineage>
</organism>
<dbReference type="SUPFAM" id="SSF48498">
    <property type="entry name" value="Tetracyclin repressor-like, C-terminal domain"/>
    <property type="match status" value="1"/>
</dbReference>
<dbReference type="Pfam" id="PF00440">
    <property type="entry name" value="TetR_N"/>
    <property type="match status" value="1"/>
</dbReference>
<dbReference type="RefSeq" id="WP_229786686.1">
    <property type="nucleotide sequence ID" value="NZ_BMRB01000001.1"/>
</dbReference>
<name>A0A918G9D8_9PSEU</name>
<dbReference type="InterPro" id="IPR001647">
    <property type="entry name" value="HTH_TetR"/>
</dbReference>
<dbReference type="Proteomes" id="UP000660680">
    <property type="component" value="Unassembled WGS sequence"/>
</dbReference>
<dbReference type="GO" id="GO:0000976">
    <property type="term" value="F:transcription cis-regulatory region binding"/>
    <property type="evidence" value="ECO:0007669"/>
    <property type="project" value="TreeGrafter"/>
</dbReference>
<keyword evidence="3" id="KW-0804">Transcription</keyword>
<keyword evidence="7" id="KW-1185">Reference proteome</keyword>
<feature type="DNA-binding region" description="H-T-H motif" evidence="4">
    <location>
        <begin position="58"/>
        <end position="77"/>
    </location>
</feature>
<dbReference type="PANTHER" id="PTHR30055:SF151">
    <property type="entry name" value="TRANSCRIPTIONAL REGULATORY PROTEIN"/>
    <property type="match status" value="1"/>
</dbReference>
<evidence type="ECO:0000256" key="1">
    <source>
        <dbReference type="ARBA" id="ARBA00023015"/>
    </source>
</evidence>
<evidence type="ECO:0000256" key="2">
    <source>
        <dbReference type="ARBA" id="ARBA00023125"/>
    </source>
</evidence>
<dbReference type="Gene3D" id="1.10.10.60">
    <property type="entry name" value="Homeodomain-like"/>
    <property type="match status" value="1"/>
</dbReference>
<dbReference type="AlphaFoldDB" id="A0A918G9D8"/>
<feature type="domain" description="HTH tetR-type" evidence="5">
    <location>
        <begin position="35"/>
        <end position="95"/>
    </location>
</feature>
<comment type="caution">
    <text evidence="6">The sequence shown here is derived from an EMBL/GenBank/DDBJ whole genome shotgun (WGS) entry which is preliminary data.</text>
</comment>
<evidence type="ECO:0000256" key="3">
    <source>
        <dbReference type="ARBA" id="ARBA00023163"/>
    </source>
</evidence>
<gene>
    <name evidence="6" type="ORF">GCM10010171_17300</name>
</gene>
<dbReference type="InterPro" id="IPR009057">
    <property type="entry name" value="Homeodomain-like_sf"/>
</dbReference>
<evidence type="ECO:0000313" key="7">
    <source>
        <dbReference type="Proteomes" id="UP000660680"/>
    </source>
</evidence>
<dbReference type="GO" id="GO:0003700">
    <property type="term" value="F:DNA-binding transcription factor activity"/>
    <property type="evidence" value="ECO:0007669"/>
    <property type="project" value="TreeGrafter"/>
</dbReference>
<dbReference type="Pfam" id="PF02909">
    <property type="entry name" value="TetR_C_1"/>
    <property type="match status" value="1"/>
</dbReference>
<protein>
    <submittedName>
        <fullName evidence="6">TetR family transcriptional regulator</fullName>
    </submittedName>
</protein>
<dbReference type="InterPro" id="IPR004111">
    <property type="entry name" value="Repressor_TetR_C"/>
</dbReference>
<proteinExistence type="predicted"/>
<evidence type="ECO:0000313" key="6">
    <source>
        <dbReference type="EMBL" id="GGS24652.1"/>
    </source>
</evidence>
<dbReference type="PROSITE" id="PS50977">
    <property type="entry name" value="HTH_TETR_2"/>
    <property type="match status" value="1"/>
</dbReference>
<dbReference type="EMBL" id="BMRB01000001">
    <property type="protein sequence ID" value="GGS24652.1"/>
    <property type="molecule type" value="Genomic_DNA"/>
</dbReference>
<dbReference type="InterPro" id="IPR050109">
    <property type="entry name" value="HTH-type_TetR-like_transc_reg"/>
</dbReference>
<dbReference type="SUPFAM" id="SSF46689">
    <property type="entry name" value="Homeodomain-like"/>
    <property type="match status" value="1"/>
</dbReference>
<accession>A0A918G9D8</accession>
<dbReference type="PANTHER" id="PTHR30055">
    <property type="entry name" value="HTH-TYPE TRANSCRIPTIONAL REGULATOR RUTR"/>
    <property type="match status" value="1"/>
</dbReference>